<evidence type="ECO:0000259" key="1">
    <source>
        <dbReference type="Pfam" id="PF13088"/>
    </source>
</evidence>
<dbReference type="InterPro" id="IPR036278">
    <property type="entry name" value="Sialidase_sf"/>
</dbReference>
<dbReference type="AlphaFoldDB" id="A0A9D1D1R5"/>
<dbReference type="InterPro" id="IPR011040">
    <property type="entry name" value="Sialidase"/>
</dbReference>
<reference evidence="2" key="1">
    <citation type="submission" date="2020-10" db="EMBL/GenBank/DDBJ databases">
        <authorList>
            <person name="Gilroy R."/>
        </authorList>
    </citation>
    <scope>NUCLEOTIDE SEQUENCE</scope>
    <source>
        <strain evidence="2">ChiSjej3B21-11622</strain>
    </source>
</reference>
<organism evidence="2 3">
    <name type="scientific">Candidatus Limivivens merdigallinarum</name>
    <dbReference type="NCBI Taxonomy" id="2840859"/>
    <lineage>
        <taxon>Bacteria</taxon>
        <taxon>Bacillati</taxon>
        <taxon>Bacillota</taxon>
        <taxon>Clostridia</taxon>
        <taxon>Lachnospirales</taxon>
        <taxon>Lachnospiraceae</taxon>
        <taxon>Lachnospiraceae incertae sedis</taxon>
        <taxon>Candidatus Limivivens</taxon>
    </lineage>
</organism>
<accession>A0A9D1D1R5</accession>
<dbReference type="SUPFAM" id="SSF50939">
    <property type="entry name" value="Sialidases"/>
    <property type="match status" value="1"/>
</dbReference>
<name>A0A9D1D1R5_9FIRM</name>
<dbReference type="PANTHER" id="PTHR43752:SF2">
    <property type="entry name" value="BNR_ASP-BOX REPEAT FAMILY PROTEIN"/>
    <property type="match status" value="1"/>
</dbReference>
<reference evidence="2" key="2">
    <citation type="journal article" date="2021" name="PeerJ">
        <title>Extensive microbial diversity within the chicken gut microbiome revealed by metagenomics and culture.</title>
        <authorList>
            <person name="Gilroy R."/>
            <person name="Ravi A."/>
            <person name="Getino M."/>
            <person name="Pursley I."/>
            <person name="Horton D.L."/>
            <person name="Alikhan N.F."/>
            <person name="Baker D."/>
            <person name="Gharbi K."/>
            <person name="Hall N."/>
            <person name="Watson M."/>
            <person name="Adriaenssens E.M."/>
            <person name="Foster-Nyarko E."/>
            <person name="Jarju S."/>
            <person name="Secka A."/>
            <person name="Antonio M."/>
            <person name="Oren A."/>
            <person name="Chaudhuri R.R."/>
            <person name="La Ragione R."/>
            <person name="Hildebrand F."/>
            <person name="Pallen M.J."/>
        </authorList>
    </citation>
    <scope>NUCLEOTIDE SEQUENCE</scope>
    <source>
        <strain evidence="2">ChiSjej3B21-11622</strain>
    </source>
</reference>
<gene>
    <name evidence="2" type="ORF">IAB26_14980</name>
</gene>
<dbReference type="CDD" id="cd15482">
    <property type="entry name" value="Sialidase_non-viral"/>
    <property type="match status" value="1"/>
</dbReference>
<dbReference type="Pfam" id="PF13088">
    <property type="entry name" value="BNR_2"/>
    <property type="match status" value="1"/>
</dbReference>
<protein>
    <submittedName>
        <fullName evidence="2">Exo-alpha-sialidase</fullName>
    </submittedName>
</protein>
<dbReference type="PANTHER" id="PTHR43752">
    <property type="entry name" value="BNR/ASP-BOX REPEAT FAMILY PROTEIN"/>
    <property type="match status" value="1"/>
</dbReference>
<dbReference type="Gene3D" id="2.120.10.10">
    <property type="match status" value="1"/>
</dbReference>
<feature type="domain" description="Sialidase" evidence="1">
    <location>
        <begin position="31"/>
        <end position="316"/>
    </location>
</feature>
<sequence>MYGKILEKRLIIEQDVSGMCHASTVLKMPDGEILAAWFGGSREGAGDTGIYLSRRKEGERFSAPERMAASGEAHWNPVLFSPDGNTVLLYYKVGMEIAQWRTYVRISEDGGKTFGEERELVFGDRGGRGPVKNKPLRLRNGRVLAPASLEQGEWVAFVDLSDDGGRTFQRSSLVRIPDLDGANQRGIKSSIPVSPQSFQNRGVIQPALWAEDDRNIHMLLRSSEGRIYRSDSRDGGRSWTDAAPTSLLNNNSGIDAVKLADGRIVLAYNPVGTNWGERSPLSLAVSEDGGRAFRHLCHLEEGPGEYSYPAMISEGTTILLTYTYQRKNIAFCRIRL</sequence>
<dbReference type="EMBL" id="DVFT01000222">
    <property type="protein sequence ID" value="HIQ97851.1"/>
    <property type="molecule type" value="Genomic_DNA"/>
</dbReference>
<evidence type="ECO:0000313" key="3">
    <source>
        <dbReference type="Proteomes" id="UP000886886"/>
    </source>
</evidence>
<proteinExistence type="predicted"/>
<dbReference type="Proteomes" id="UP000886886">
    <property type="component" value="Unassembled WGS sequence"/>
</dbReference>
<comment type="caution">
    <text evidence="2">The sequence shown here is derived from an EMBL/GenBank/DDBJ whole genome shotgun (WGS) entry which is preliminary data.</text>
</comment>
<evidence type="ECO:0000313" key="2">
    <source>
        <dbReference type="EMBL" id="HIQ97851.1"/>
    </source>
</evidence>